<sequence>MARNNKLKTFWIKYKLTARLKVLVILVLIIFLIPSLRNFVIPGWPKTLQQLSTYKVIKIHLQDLFYNVDRSPYTDSCKPVHDRLATVKMPKLEDMPVYDLQDWYKLVATIKPSLTDEELKILDNYKPSLTVTEQRQMLFAMLSATQAFAAFNISYFISEGSLIGYWRHHGMIPWDDDVDILFDSQQWPLARQVLSCLPDLELNMGSDYMWKLYHKNSDLWKGESQIKFPFIDFFMYHYDSGHLWPVCIWMKTEIILPTDWTFPLQKGVFEGYPVSVPSKTAEVINFHFGRVSSDCYSRTFLRRERSLVPVKQRTHMPCALLKEIYPFVRRTKVDSMQGTVIEERVVASKVLSTFNATYQGTLE</sequence>
<feature type="domain" description="LicD/FKTN/FKRP nucleotidyltransferase" evidence="1">
    <location>
        <begin position="152"/>
        <end position="181"/>
    </location>
</feature>
<dbReference type="OrthoDB" id="419198at2759"/>
<reference evidence="2" key="1">
    <citation type="submission" date="2020-05" db="UniProtKB">
        <authorList>
            <consortium name="EnsemblMetazoa"/>
        </authorList>
    </citation>
    <scope>IDENTIFICATION</scope>
    <source>
        <strain evidence="2">BB02</strain>
    </source>
</reference>
<evidence type="ECO:0000259" key="1">
    <source>
        <dbReference type="Pfam" id="PF04991"/>
    </source>
</evidence>
<accession>A0A2C9KMU1</accession>
<evidence type="ECO:0000313" key="3">
    <source>
        <dbReference type="Proteomes" id="UP000076420"/>
    </source>
</evidence>
<gene>
    <name evidence="2" type="primary">106072841</name>
</gene>
<dbReference type="VEuPathDB" id="VectorBase:BGLB021507"/>
<organism evidence="2 3">
    <name type="scientific">Biomphalaria glabrata</name>
    <name type="common">Bloodfluke planorb</name>
    <name type="synonym">Freshwater snail</name>
    <dbReference type="NCBI Taxonomy" id="6526"/>
    <lineage>
        <taxon>Eukaryota</taxon>
        <taxon>Metazoa</taxon>
        <taxon>Spiralia</taxon>
        <taxon>Lophotrochozoa</taxon>
        <taxon>Mollusca</taxon>
        <taxon>Gastropoda</taxon>
        <taxon>Heterobranchia</taxon>
        <taxon>Euthyneura</taxon>
        <taxon>Panpulmonata</taxon>
        <taxon>Hygrophila</taxon>
        <taxon>Lymnaeoidea</taxon>
        <taxon>Planorbidae</taxon>
        <taxon>Biomphalaria</taxon>
    </lineage>
</organism>
<proteinExistence type="predicted"/>
<dbReference type="GO" id="GO:0009100">
    <property type="term" value="P:glycoprotein metabolic process"/>
    <property type="evidence" value="ECO:0007669"/>
    <property type="project" value="UniProtKB-ARBA"/>
</dbReference>
<dbReference type="PANTHER" id="PTHR43404:SF1">
    <property type="entry name" value="MNN4P"/>
    <property type="match status" value="1"/>
</dbReference>
<dbReference type="EnsemblMetazoa" id="BGLB021507-RB">
    <property type="protein sequence ID" value="BGLB021507-PB"/>
    <property type="gene ID" value="BGLB021507"/>
</dbReference>
<dbReference type="AlphaFoldDB" id="A0A2C9KMU1"/>
<protein>
    <recommendedName>
        <fullName evidence="1">LicD/FKTN/FKRP nucleotidyltransferase domain-containing protein</fullName>
    </recommendedName>
</protein>
<dbReference type="Proteomes" id="UP000076420">
    <property type="component" value="Unassembled WGS sequence"/>
</dbReference>
<dbReference type="InterPro" id="IPR007074">
    <property type="entry name" value="LicD/FKTN/FKRP_NTP_transf"/>
</dbReference>
<dbReference type="PANTHER" id="PTHR43404">
    <property type="entry name" value="LIPOPOLYSACCHARIDE CHOLINEPHOSPHOTRANSFERASE LICD"/>
    <property type="match status" value="1"/>
</dbReference>
<dbReference type="InterPro" id="IPR052942">
    <property type="entry name" value="LPS_cholinephosphotransferase"/>
</dbReference>
<name>A0A2C9KMU1_BIOGL</name>
<dbReference type="KEGG" id="bgt:106072841"/>
<dbReference type="VEuPathDB" id="VectorBase:BGLAX_043812"/>
<dbReference type="EnsemblMetazoa" id="BGLB021507-RA">
    <property type="protein sequence ID" value="BGLB021507-PA"/>
    <property type="gene ID" value="BGLB021507"/>
</dbReference>
<dbReference type="Pfam" id="PF04991">
    <property type="entry name" value="LicD"/>
    <property type="match status" value="1"/>
</dbReference>
<evidence type="ECO:0000313" key="2">
    <source>
        <dbReference type="EnsemblMetazoa" id="BGLB021507-PB"/>
    </source>
</evidence>